<proteinExistence type="inferred from homology"/>
<comment type="similarity">
    <text evidence="6">Belongs to the binding-protein-dependent transport system permease family.</text>
</comment>
<organism evidence="8 9">
    <name type="scientific">Promicromonospora umidemergens</name>
    <dbReference type="NCBI Taxonomy" id="629679"/>
    <lineage>
        <taxon>Bacteria</taxon>
        <taxon>Bacillati</taxon>
        <taxon>Actinomycetota</taxon>
        <taxon>Actinomycetes</taxon>
        <taxon>Micrococcales</taxon>
        <taxon>Promicromonosporaceae</taxon>
        <taxon>Promicromonospora</taxon>
    </lineage>
</organism>
<dbReference type="PANTHER" id="PTHR30177">
    <property type="entry name" value="GLYCINE BETAINE/L-PROLINE TRANSPORT SYSTEM PERMEASE PROTEIN PROW"/>
    <property type="match status" value="1"/>
</dbReference>
<comment type="subcellular location">
    <subcellularLocation>
        <location evidence="6">Cell membrane</location>
        <topology evidence="6">Multi-pass membrane protein</topology>
    </subcellularLocation>
    <subcellularLocation>
        <location evidence="1">Membrane</location>
        <topology evidence="1">Multi-pass membrane protein</topology>
    </subcellularLocation>
</comment>
<sequence>MPGNPWFSWSYVVDNAPLLWQRTVEHAGLTIEAVAISAAIAVPLGVLISRSRWLSGPVLGAVAVMYTVPSLALFAILAPLLGIGRTPVLVGLVVYALLIILRNTVAGLATVDPAVIDAARGLGYGPARLLVQVAMPSALPSIVAGLRLATVSTVALVTVGVIVGYGGLGQLMFQGFRNNFYRAEIMTATLATILLALVLDLALWAAGRALTPWLRGRTS</sequence>
<dbReference type="InterPro" id="IPR035906">
    <property type="entry name" value="MetI-like_sf"/>
</dbReference>
<dbReference type="Gene3D" id="1.10.3720.10">
    <property type="entry name" value="MetI-like"/>
    <property type="match status" value="1"/>
</dbReference>
<dbReference type="PROSITE" id="PS50928">
    <property type="entry name" value="ABC_TM1"/>
    <property type="match status" value="1"/>
</dbReference>
<name>A0ABP8WQI8_9MICO</name>
<evidence type="ECO:0000313" key="9">
    <source>
        <dbReference type="Proteomes" id="UP001500843"/>
    </source>
</evidence>
<evidence type="ECO:0000256" key="6">
    <source>
        <dbReference type="RuleBase" id="RU363032"/>
    </source>
</evidence>
<dbReference type="SUPFAM" id="SSF161098">
    <property type="entry name" value="MetI-like"/>
    <property type="match status" value="1"/>
</dbReference>
<feature type="transmembrane region" description="Helical" evidence="6">
    <location>
        <begin position="27"/>
        <end position="46"/>
    </location>
</feature>
<keyword evidence="9" id="KW-1185">Reference proteome</keyword>
<dbReference type="Pfam" id="PF00528">
    <property type="entry name" value="BPD_transp_1"/>
    <property type="match status" value="1"/>
</dbReference>
<evidence type="ECO:0000256" key="4">
    <source>
        <dbReference type="ARBA" id="ARBA00022989"/>
    </source>
</evidence>
<dbReference type="PANTHER" id="PTHR30177:SF4">
    <property type="entry name" value="OSMOPROTECTANT IMPORT PERMEASE PROTEIN OSMW"/>
    <property type="match status" value="1"/>
</dbReference>
<evidence type="ECO:0000256" key="1">
    <source>
        <dbReference type="ARBA" id="ARBA00004141"/>
    </source>
</evidence>
<feature type="transmembrane region" description="Helical" evidence="6">
    <location>
        <begin position="185"/>
        <end position="206"/>
    </location>
</feature>
<feature type="transmembrane region" description="Helical" evidence="6">
    <location>
        <begin position="154"/>
        <end position="173"/>
    </location>
</feature>
<dbReference type="CDD" id="cd06261">
    <property type="entry name" value="TM_PBP2"/>
    <property type="match status" value="1"/>
</dbReference>
<protein>
    <recommendedName>
        <fullName evidence="7">ABC transmembrane type-1 domain-containing protein</fullName>
    </recommendedName>
</protein>
<keyword evidence="2 6" id="KW-0813">Transport</keyword>
<feature type="transmembrane region" description="Helical" evidence="6">
    <location>
        <begin position="88"/>
        <end position="109"/>
    </location>
</feature>
<reference evidence="9" key="1">
    <citation type="journal article" date="2019" name="Int. J. Syst. Evol. Microbiol.">
        <title>The Global Catalogue of Microorganisms (GCM) 10K type strain sequencing project: providing services to taxonomists for standard genome sequencing and annotation.</title>
        <authorList>
            <consortium name="The Broad Institute Genomics Platform"/>
            <consortium name="The Broad Institute Genome Sequencing Center for Infectious Disease"/>
            <person name="Wu L."/>
            <person name="Ma J."/>
        </authorList>
    </citation>
    <scope>NUCLEOTIDE SEQUENCE [LARGE SCALE GENOMIC DNA]</scope>
    <source>
        <strain evidence="9">JCM 17975</strain>
    </source>
</reference>
<evidence type="ECO:0000256" key="3">
    <source>
        <dbReference type="ARBA" id="ARBA00022692"/>
    </source>
</evidence>
<evidence type="ECO:0000256" key="5">
    <source>
        <dbReference type="ARBA" id="ARBA00023136"/>
    </source>
</evidence>
<keyword evidence="5 6" id="KW-0472">Membrane</keyword>
<feature type="domain" description="ABC transmembrane type-1" evidence="7">
    <location>
        <begin position="23"/>
        <end position="203"/>
    </location>
</feature>
<keyword evidence="4 6" id="KW-1133">Transmembrane helix</keyword>
<evidence type="ECO:0000256" key="2">
    <source>
        <dbReference type="ARBA" id="ARBA00022448"/>
    </source>
</evidence>
<keyword evidence="3 6" id="KW-0812">Transmembrane</keyword>
<accession>A0ABP8WQI8</accession>
<feature type="transmembrane region" description="Helical" evidence="6">
    <location>
        <begin position="58"/>
        <end position="82"/>
    </location>
</feature>
<dbReference type="Proteomes" id="UP001500843">
    <property type="component" value="Unassembled WGS sequence"/>
</dbReference>
<dbReference type="EMBL" id="BAABHM010000006">
    <property type="protein sequence ID" value="GAA4692954.1"/>
    <property type="molecule type" value="Genomic_DNA"/>
</dbReference>
<evidence type="ECO:0000313" key="8">
    <source>
        <dbReference type="EMBL" id="GAA4692954.1"/>
    </source>
</evidence>
<comment type="caution">
    <text evidence="8">The sequence shown here is derived from an EMBL/GenBank/DDBJ whole genome shotgun (WGS) entry which is preliminary data.</text>
</comment>
<dbReference type="RefSeq" id="WP_253870049.1">
    <property type="nucleotide sequence ID" value="NZ_BAABHM010000006.1"/>
</dbReference>
<dbReference type="InterPro" id="IPR000515">
    <property type="entry name" value="MetI-like"/>
</dbReference>
<gene>
    <name evidence="8" type="ORF">GCM10023198_10360</name>
</gene>
<evidence type="ECO:0000259" key="7">
    <source>
        <dbReference type="PROSITE" id="PS50928"/>
    </source>
</evidence>
<dbReference type="InterPro" id="IPR051204">
    <property type="entry name" value="ABC_transp_perm/SBD"/>
</dbReference>